<gene>
    <name evidence="2" type="ORF">MiSe_38730</name>
</gene>
<evidence type="ECO:0000313" key="3">
    <source>
        <dbReference type="Proteomes" id="UP001050975"/>
    </source>
</evidence>
<dbReference type="Proteomes" id="UP001050975">
    <property type="component" value="Unassembled WGS sequence"/>
</dbReference>
<reference evidence="2" key="1">
    <citation type="submission" date="2019-10" db="EMBL/GenBank/DDBJ databases">
        <title>Draft genome sequece of Microseira wollei NIES-4236.</title>
        <authorList>
            <person name="Yamaguchi H."/>
            <person name="Suzuki S."/>
            <person name="Kawachi M."/>
        </authorList>
    </citation>
    <scope>NUCLEOTIDE SEQUENCE</scope>
    <source>
        <strain evidence="2">NIES-4236</strain>
    </source>
</reference>
<dbReference type="AlphaFoldDB" id="A0AAV3XA55"/>
<proteinExistence type="predicted"/>
<dbReference type="RefSeq" id="WP_226584077.1">
    <property type="nucleotide sequence ID" value="NZ_BLAY01000059.1"/>
</dbReference>
<keyword evidence="3" id="KW-1185">Reference proteome</keyword>
<name>A0AAV3XA55_9CYAN</name>
<comment type="caution">
    <text evidence="2">The sequence shown here is derived from an EMBL/GenBank/DDBJ whole genome shotgun (WGS) entry which is preliminary data.</text>
</comment>
<sequence>MVHPLVAASIPAPKLGKKEWAIPQSGTFIKNRRTDDNSRFTEERNDGKLSRSVLESSGGGDSFTDFNYPAQRIVDNRLYHKYAQEAAKLKLVERWRST</sequence>
<accession>A0AAV3XA55</accession>
<feature type="compositionally biased region" description="Basic and acidic residues" evidence="1">
    <location>
        <begin position="32"/>
        <end position="49"/>
    </location>
</feature>
<feature type="region of interest" description="Disordered" evidence="1">
    <location>
        <begin position="31"/>
        <end position="64"/>
    </location>
</feature>
<evidence type="ECO:0000256" key="1">
    <source>
        <dbReference type="SAM" id="MobiDB-lite"/>
    </source>
</evidence>
<dbReference type="EMBL" id="BLAY01000059">
    <property type="protein sequence ID" value="GET39109.1"/>
    <property type="molecule type" value="Genomic_DNA"/>
</dbReference>
<protein>
    <submittedName>
        <fullName evidence="2">Uncharacterized protein</fullName>
    </submittedName>
</protein>
<evidence type="ECO:0000313" key="2">
    <source>
        <dbReference type="EMBL" id="GET39109.1"/>
    </source>
</evidence>
<organism evidence="2 3">
    <name type="scientific">Microseira wollei NIES-4236</name>
    <dbReference type="NCBI Taxonomy" id="2530354"/>
    <lineage>
        <taxon>Bacteria</taxon>
        <taxon>Bacillati</taxon>
        <taxon>Cyanobacteriota</taxon>
        <taxon>Cyanophyceae</taxon>
        <taxon>Oscillatoriophycideae</taxon>
        <taxon>Aerosakkonematales</taxon>
        <taxon>Aerosakkonemataceae</taxon>
        <taxon>Microseira</taxon>
    </lineage>
</organism>